<feature type="compositionally biased region" description="Basic and acidic residues" evidence="1">
    <location>
        <begin position="55"/>
        <end position="67"/>
    </location>
</feature>
<name>A0A3R6H1D6_9FIRM</name>
<reference evidence="4 5" key="1">
    <citation type="submission" date="2018-08" db="EMBL/GenBank/DDBJ databases">
        <title>A genome reference for cultivated species of the human gut microbiota.</title>
        <authorList>
            <person name="Zou Y."/>
            <person name="Xue W."/>
            <person name="Luo G."/>
        </authorList>
    </citation>
    <scope>NUCLEOTIDE SEQUENCE [LARGE SCALE GENOMIC DNA]</scope>
    <source>
        <strain evidence="3 4">AF31-21AC</strain>
        <strain evidence="2 5">AM43-11</strain>
    </source>
</reference>
<dbReference type="Proteomes" id="UP000283586">
    <property type="component" value="Unassembled WGS sequence"/>
</dbReference>
<dbReference type="EMBL" id="QSFP01000009">
    <property type="protein sequence ID" value="RHA67125.1"/>
    <property type="molecule type" value="Genomic_DNA"/>
</dbReference>
<proteinExistence type="predicted"/>
<dbReference type="Proteomes" id="UP000284465">
    <property type="component" value="Unassembled WGS sequence"/>
</dbReference>
<evidence type="ECO:0000313" key="4">
    <source>
        <dbReference type="Proteomes" id="UP000283586"/>
    </source>
</evidence>
<sequence length="373" mass="42693">MGTADIVTKEYMRENTVFADAFNYLIYNGKKVIDPAKLKEIDPTEIALPFDDEEKAGKEKDGEDKNRKAQGTEWSSVKNESVRKKTAGRAGKKTDAVQRYRDLLKFAVIKQDERTSYVLLGIENQTDVHYAMPVRNAIYDALQYGRQVADIAAGHRRNKNDFSGKNNGEYLSGFLKEDHIRPVITLVIHFGAEEWDGPLSLHEMMSTRDMELLSFVENYRIHLIDPAKLTEEQLNKFSTSMREVIGYIKYSKNKDKLLEFLRTDTHRSIEMNAVRVIKTITNTPIEVSEEEEEIEMCKAIEDLIAESEARGRAEGEVRGRAEGETRGEAKGMIEICLDMSFSKEDILKKLQEKLNISLQQAGEYFEMYGKHIV</sequence>
<evidence type="ECO:0000313" key="5">
    <source>
        <dbReference type="Proteomes" id="UP000284465"/>
    </source>
</evidence>
<gene>
    <name evidence="2" type="ORF">DW927_09220</name>
    <name evidence="3" type="ORF">DWZ31_09590</name>
</gene>
<protein>
    <submittedName>
        <fullName evidence="3">Transposase</fullName>
    </submittedName>
</protein>
<organism evidence="3 4">
    <name type="scientific">Roseburia intestinalis</name>
    <dbReference type="NCBI Taxonomy" id="166486"/>
    <lineage>
        <taxon>Bacteria</taxon>
        <taxon>Bacillati</taxon>
        <taxon>Bacillota</taxon>
        <taxon>Clostridia</taxon>
        <taxon>Lachnospirales</taxon>
        <taxon>Lachnospiraceae</taxon>
        <taxon>Roseburia</taxon>
    </lineage>
</organism>
<feature type="region of interest" description="Disordered" evidence="1">
    <location>
        <begin position="49"/>
        <end position="93"/>
    </location>
</feature>
<evidence type="ECO:0000313" key="2">
    <source>
        <dbReference type="EMBL" id="RHA67125.1"/>
    </source>
</evidence>
<evidence type="ECO:0000313" key="3">
    <source>
        <dbReference type="EMBL" id="RHN08115.1"/>
    </source>
</evidence>
<comment type="caution">
    <text evidence="3">The sequence shown here is derived from an EMBL/GenBank/DDBJ whole genome shotgun (WGS) entry which is preliminary data.</text>
</comment>
<accession>A0A3R6H1D6</accession>
<evidence type="ECO:0000256" key="1">
    <source>
        <dbReference type="SAM" id="MobiDB-lite"/>
    </source>
</evidence>
<dbReference type="RefSeq" id="WP_118488735.1">
    <property type="nucleotide sequence ID" value="NZ_QRQN01000010.1"/>
</dbReference>
<dbReference type="EMBL" id="QRQN01000010">
    <property type="protein sequence ID" value="RHN08115.1"/>
    <property type="molecule type" value="Genomic_DNA"/>
</dbReference>
<dbReference type="AlphaFoldDB" id="A0A3R6H1D6"/>